<feature type="compositionally biased region" description="Basic residues" evidence="1">
    <location>
        <begin position="113"/>
        <end position="124"/>
    </location>
</feature>
<gene>
    <name evidence="3" type="ORF">M440DRAFT_1400795</name>
</gene>
<keyword evidence="4" id="KW-1185">Reference proteome</keyword>
<organism evidence="3 4">
    <name type="scientific">Trichoderma longibrachiatum ATCC 18648</name>
    <dbReference type="NCBI Taxonomy" id="983965"/>
    <lineage>
        <taxon>Eukaryota</taxon>
        <taxon>Fungi</taxon>
        <taxon>Dikarya</taxon>
        <taxon>Ascomycota</taxon>
        <taxon>Pezizomycotina</taxon>
        <taxon>Sordariomycetes</taxon>
        <taxon>Hypocreomycetidae</taxon>
        <taxon>Hypocreales</taxon>
        <taxon>Hypocreaceae</taxon>
        <taxon>Trichoderma</taxon>
    </lineage>
</organism>
<feature type="transmembrane region" description="Helical" evidence="2">
    <location>
        <begin position="83"/>
        <end position="103"/>
    </location>
</feature>
<dbReference type="OrthoDB" id="5425917at2759"/>
<dbReference type="AlphaFoldDB" id="A0A2T4C8I3"/>
<evidence type="ECO:0000256" key="1">
    <source>
        <dbReference type="SAM" id="MobiDB-lite"/>
    </source>
</evidence>
<evidence type="ECO:0008006" key="5">
    <source>
        <dbReference type="Google" id="ProtNLM"/>
    </source>
</evidence>
<protein>
    <recommendedName>
        <fullName evidence="5">Amino acid permease/ SLC12A domain-containing protein</fullName>
    </recommendedName>
</protein>
<name>A0A2T4C8I3_TRILO</name>
<evidence type="ECO:0000313" key="3">
    <source>
        <dbReference type="EMBL" id="PTB77855.1"/>
    </source>
</evidence>
<feature type="region of interest" description="Disordered" evidence="1">
    <location>
        <begin position="112"/>
        <end position="131"/>
    </location>
</feature>
<reference evidence="3 4" key="1">
    <citation type="submission" date="2016-07" db="EMBL/GenBank/DDBJ databases">
        <title>Multiple horizontal gene transfer events from other fungi enriched the ability of initially mycotrophic Trichoderma (Ascomycota) to feed on dead plant biomass.</title>
        <authorList>
            <consortium name="DOE Joint Genome Institute"/>
            <person name="Aerts A."/>
            <person name="Atanasova L."/>
            <person name="Chenthamara K."/>
            <person name="Zhang J."/>
            <person name="Grujic M."/>
            <person name="Henrissat B."/>
            <person name="Kuo A."/>
            <person name="Salamov A."/>
            <person name="Lipzen A."/>
            <person name="Labutti K."/>
            <person name="Barry K."/>
            <person name="Miao Y."/>
            <person name="Rahimi M.J."/>
            <person name="Shen Q."/>
            <person name="Grigoriev I.V."/>
            <person name="Kubicek C.P."/>
            <person name="Druzhinina I.S."/>
        </authorList>
    </citation>
    <scope>NUCLEOTIDE SEQUENCE [LARGE SCALE GENOMIC DNA]</scope>
    <source>
        <strain evidence="3 4">ATCC 18648</strain>
    </source>
</reference>
<accession>A0A2T4C8I3</accession>
<feature type="region of interest" description="Disordered" evidence="1">
    <location>
        <begin position="1"/>
        <end position="39"/>
    </location>
</feature>
<dbReference type="STRING" id="983965.A0A2T4C8I3"/>
<keyword evidence="2" id="KW-0812">Transmembrane</keyword>
<keyword evidence="2" id="KW-0472">Membrane</keyword>
<dbReference type="EMBL" id="KZ679130">
    <property type="protein sequence ID" value="PTB77855.1"/>
    <property type="molecule type" value="Genomic_DNA"/>
</dbReference>
<evidence type="ECO:0000313" key="4">
    <source>
        <dbReference type="Proteomes" id="UP000240760"/>
    </source>
</evidence>
<evidence type="ECO:0000256" key="2">
    <source>
        <dbReference type="SAM" id="Phobius"/>
    </source>
</evidence>
<feature type="compositionally biased region" description="Polar residues" evidence="1">
    <location>
        <begin position="1"/>
        <end position="10"/>
    </location>
</feature>
<keyword evidence="2" id="KW-1133">Transmembrane helix</keyword>
<proteinExistence type="predicted"/>
<dbReference type="Proteomes" id="UP000240760">
    <property type="component" value="Unassembled WGS sequence"/>
</dbReference>
<sequence length="131" mass="14297">MSGRASSGDSPPSEEKGSNNNMDKSLRDAAVVPQSDGEGFVNSYEQEDFWTRNGLNAKSFQKKHYGHGLVELDRAMKTRHLQMIAIGGSIGAGFFVGSGGALAKGVSWPISGLKRRRKKKKKNKGREGDQW</sequence>